<dbReference type="InterPro" id="IPR002347">
    <property type="entry name" value="SDR_fam"/>
</dbReference>
<dbReference type="InterPro" id="IPR036291">
    <property type="entry name" value="NAD(P)-bd_dom_sf"/>
</dbReference>
<protein>
    <submittedName>
        <fullName evidence="3">Short-chain dehydrogenase/reductase SDR</fullName>
    </submittedName>
</protein>
<dbReference type="Pfam" id="PF13561">
    <property type="entry name" value="adh_short_C2"/>
    <property type="match status" value="1"/>
</dbReference>
<comment type="caution">
    <text evidence="3">The sequence shown here is derived from an EMBL/GenBank/DDBJ whole genome shotgun (WGS) entry which is preliminary data.</text>
</comment>
<dbReference type="InParanoid" id="D6TW43"/>
<dbReference type="eggNOG" id="COG1028">
    <property type="taxonomic scope" value="Bacteria"/>
</dbReference>
<dbReference type="SUPFAM" id="SSF51735">
    <property type="entry name" value="NAD(P)-binding Rossmann-fold domains"/>
    <property type="match status" value="1"/>
</dbReference>
<accession>D6TW43</accession>
<dbReference type="CDD" id="cd05233">
    <property type="entry name" value="SDR_c"/>
    <property type="match status" value="1"/>
</dbReference>
<keyword evidence="4" id="KW-1185">Reference proteome</keyword>
<dbReference type="STRING" id="485913.Krac_5463"/>
<dbReference type="PRINTS" id="PR00081">
    <property type="entry name" value="GDHRDH"/>
</dbReference>
<evidence type="ECO:0000256" key="2">
    <source>
        <dbReference type="ARBA" id="ARBA00023002"/>
    </source>
</evidence>
<dbReference type="Gene3D" id="3.40.50.720">
    <property type="entry name" value="NAD(P)-binding Rossmann-like Domain"/>
    <property type="match status" value="1"/>
</dbReference>
<name>D6TW43_KTERA</name>
<dbReference type="EMBL" id="ADVG01000003">
    <property type="protein sequence ID" value="EFH84426.1"/>
    <property type="molecule type" value="Genomic_DNA"/>
</dbReference>
<evidence type="ECO:0000313" key="4">
    <source>
        <dbReference type="Proteomes" id="UP000004508"/>
    </source>
</evidence>
<proteinExistence type="inferred from homology"/>
<sequence>MKTTSTSTPLLKNKHAVIFGAGGAIGQAMAKEFAVQGATVFLSGRTLGAVSEVAADIHQDGGIAYAAQVDALDEQAVNAYLDRVVQEAGSIDILLNMMGPQAKDYGNSTSTMELPLGQFLLPFSTLVPSQFITARAAARHMVQQQGGVILFVTAIPGRGFANAAAIGSAFGAIESLLRCLATDLGRAGVRVVGIRAGAMVETRTIQQSVENAVQRLGVSKEQVVSMFEQRTLLGRLPTVADTARLAAYLASDGARTITGAIVNASSGSVID</sequence>
<gene>
    <name evidence="3" type="ORF">Krac_5463</name>
</gene>
<dbReference type="PANTHER" id="PTHR43669:SF8">
    <property type="entry name" value="SHORT-CHAIN TYPE DEHYDROGENASE_REDUCTASE-RELATED"/>
    <property type="match status" value="1"/>
</dbReference>
<reference evidence="3 4" key="1">
    <citation type="journal article" date="2011" name="Stand. Genomic Sci.">
        <title>Non-contiguous finished genome sequence and contextual data of the filamentous soil bacterium Ktedonobacter racemifer type strain (SOSP1-21).</title>
        <authorList>
            <person name="Chang Y.J."/>
            <person name="Land M."/>
            <person name="Hauser L."/>
            <person name="Chertkov O."/>
            <person name="Del Rio T.G."/>
            <person name="Nolan M."/>
            <person name="Copeland A."/>
            <person name="Tice H."/>
            <person name="Cheng J.F."/>
            <person name="Lucas S."/>
            <person name="Han C."/>
            <person name="Goodwin L."/>
            <person name="Pitluck S."/>
            <person name="Ivanova N."/>
            <person name="Ovchinikova G."/>
            <person name="Pati A."/>
            <person name="Chen A."/>
            <person name="Palaniappan K."/>
            <person name="Mavromatis K."/>
            <person name="Liolios K."/>
            <person name="Brettin T."/>
            <person name="Fiebig A."/>
            <person name="Rohde M."/>
            <person name="Abt B."/>
            <person name="Goker M."/>
            <person name="Detter J.C."/>
            <person name="Woyke T."/>
            <person name="Bristow J."/>
            <person name="Eisen J.A."/>
            <person name="Markowitz V."/>
            <person name="Hugenholtz P."/>
            <person name="Kyrpides N.C."/>
            <person name="Klenk H.P."/>
            <person name="Lapidus A."/>
        </authorList>
    </citation>
    <scope>NUCLEOTIDE SEQUENCE [LARGE SCALE GENOMIC DNA]</scope>
    <source>
        <strain evidence="4">DSM 44963</strain>
    </source>
</reference>
<evidence type="ECO:0000313" key="3">
    <source>
        <dbReference type="EMBL" id="EFH84426.1"/>
    </source>
</evidence>
<dbReference type="AlphaFoldDB" id="D6TW43"/>
<dbReference type="Proteomes" id="UP000004508">
    <property type="component" value="Unassembled WGS sequence"/>
</dbReference>
<dbReference type="PANTHER" id="PTHR43669">
    <property type="entry name" value="5-KETO-D-GLUCONATE 5-REDUCTASE"/>
    <property type="match status" value="1"/>
</dbReference>
<comment type="similarity">
    <text evidence="1">Belongs to the short-chain dehydrogenases/reductases (SDR) family.</text>
</comment>
<organism evidence="3 4">
    <name type="scientific">Ktedonobacter racemifer DSM 44963</name>
    <dbReference type="NCBI Taxonomy" id="485913"/>
    <lineage>
        <taxon>Bacteria</taxon>
        <taxon>Bacillati</taxon>
        <taxon>Chloroflexota</taxon>
        <taxon>Ktedonobacteria</taxon>
        <taxon>Ktedonobacterales</taxon>
        <taxon>Ktedonobacteraceae</taxon>
        <taxon>Ktedonobacter</taxon>
    </lineage>
</organism>
<dbReference type="OrthoDB" id="153550at2"/>
<dbReference type="RefSeq" id="WP_007915943.1">
    <property type="nucleotide sequence ID" value="NZ_ADVG01000003.1"/>
</dbReference>
<dbReference type="GO" id="GO:0016491">
    <property type="term" value="F:oxidoreductase activity"/>
    <property type="evidence" value="ECO:0007669"/>
    <property type="project" value="UniProtKB-KW"/>
</dbReference>
<evidence type="ECO:0000256" key="1">
    <source>
        <dbReference type="ARBA" id="ARBA00006484"/>
    </source>
</evidence>
<keyword evidence="2" id="KW-0560">Oxidoreductase</keyword>